<evidence type="ECO:0008006" key="4">
    <source>
        <dbReference type="Google" id="ProtNLM"/>
    </source>
</evidence>
<dbReference type="OrthoDB" id="29773at2759"/>
<dbReference type="PANTHER" id="PTHR13146">
    <property type="match status" value="1"/>
</dbReference>
<evidence type="ECO:0000313" key="3">
    <source>
        <dbReference type="Proteomes" id="UP000187209"/>
    </source>
</evidence>
<dbReference type="EMBL" id="MPUH01000101">
    <property type="protein sequence ID" value="OMJ90491.1"/>
    <property type="molecule type" value="Genomic_DNA"/>
</dbReference>
<feature type="transmembrane region" description="Helical" evidence="1">
    <location>
        <begin position="178"/>
        <end position="200"/>
    </location>
</feature>
<feature type="transmembrane region" description="Helical" evidence="1">
    <location>
        <begin position="148"/>
        <end position="166"/>
    </location>
</feature>
<gene>
    <name evidence="2" type="ORF">SteCoe_7078</name>
</gene>
<feature type="transmembrane region" description="Helical" evidence="1">
    <location>
        <begin position="311"/>
        <end position="337"/>
    </location>
</feature>
<proteinExistence type="predicted"/>
<feature type="transmembrane region" description="Helical" evidence="1">
    <location>
        <begin position="37"/>
        <end position="59"/>
    </location>
</feature>
<sequence length="380" mass="44152">MMEERTYKKVKYLLTAGVVVFGTLSTLLSTLGPSNDFSYPLFQTFMMFIGEMLNIIIFLPKLLCRKRSTSVGSSYNNEPLKKNFSERVGKSIYILSMVLDFTSTIIENYCMIKLHPSDFVCMKMTVTIYVLLYRILIQKRKPYKHQWIGMFIYISGIALSIIGNYLASSDEVNQNISYMSLMLLAELFQSLNIILIEYFIWKQNADPAEINIIKGVSGMALCGICYYPIYEVTKKYTNNSSFIAPTEHLLKYHLMLFYMVLLVIDWSFFNYCMNRMLKITESLAFCTVNSARVVIVSLIVILALGQIREFYYLQIIGSCFISLGLIIYNELLILPFFGFDKSARLSIEENKNIRKLREKHNRWITSLDRLLFEMENKLSK</sequence>
<keyword evidence="1" id="KW-0812">Transmembrane</keyword>
<keyword evidence="1" id="KW-0472">Membrane</keyword>
<evidence type="ECO:0000256" key="1">
    <source>
        <dbReference type="SAM" id="Phobius"/>
    </source>
</evidence>
<protein>
    <recommendedName>
        <fullName evidence="4">EamA domain-containing protein</fullName>
    </recommendedName>
</protein>
<accession>A0A1R2CND1</accession>
<dbReference type="PANTHER" id="PTHR13146:SF0">
    <property type="entry name" value="SOLUTE CARRIER FAMILY 35 MEMBER F6"/>
    <property type="match status" value="1"/>
</dbReference>
<name>A0A1R2CND1_9CILI</name>
<feature type="transmembrane region" description="Helical" evidence="1">
    <location>
        <begin position="283"/>
        <end position="305"/>
    </location>
</feature>
<evidence type="ECO:0000313" key="2">
    <source>
        <dbReference type="EMBL" id="OMJ90491.1"/>
    </source>
</evidence>
<feature type="transmembrane region" description="Helical" evidence="1">
    <location>
        <begin position="212"/>
        <end position="230"/>
    </location>
</feature>
<dbReference type="Proteomes" id="UP000187209">
    <property type="component" value="Unassembled WGS sequence"/>
</dbReference>
<keyword evidence="3" id="KW-1185">Reference proteome</keyword>
<feature type="transmembrane region" description="Helical" evidence="1">
    <location>
        <begin position="250"/>
        <end position="271"/>
    </location>
</feature>
<dbReference type="GO" id="GO:0016020">
    <property type="term" value="C:membrane"/>
    <property type="evidence" value="ECO:0007669"/>
    <property type="project" value="TreeGrafter"/>
</dbReference>
<keyword evidence="1" id="KW-1133">Transmembrane helix</keyword>
<dbReference type="AlphaFoldDB" id="A0A1R2CND1"/>
<reference evidence="2 3" key="1">
    <citation type="submission" date="2016-11" db="EMBL/GenBank/DDBJ databases">
        <title>The macronuclear genome of Stentor coeruleus: a giant cell with tiny introns.</title>
        <authorList>
            <person name="Slabodnick M."/>
            <person name="Ruby J.G."/>
            <person name="Reiff S.B."/>
            <person name="Swart E.C."/>
            <person name="Gosai S."/>
            <person name="Prabakaran S."/>
            <person name="Witkowska E."/>
            <person name="Larue G.E."/>
            <person name="Fisher S."/>
            <person name="Freeman R.M."/>
            <person name="Gunawardena J."/>
            <person name="Chu W."/>
            <person name="Stover N.A."/>
            <person name="Gregory B.D."/>
            <person name="Nowacki M."/>
            <person name="Derisi J."/>
            <person name="Roy S.W."/>
            <person name="Marshall W.F."/>
            <person name="Sood P."/>
        </authorList>
    </citation>
    <scope>NUCLEOTIDE SEQUENCE [LARGE SCALE GENOMIC DNA]</scope>
    <source>
        <strain evidence="2">WM001</strain>
    </source>
</reference>
<comment type="caution">
    <text evidence="2">The sequence shown here is derived from an EMBL/GenBank/DDBJ whole genome shotgun (WGS) entry which is preliminary data.</text>
</comment>
<feature type="transmembrane region" description="Helical" evidence="1">
    <location>
        <begin position="12"/>
        <end position="31"/>
    </location>
</feature>
<organism evidence="2 3">
    <name type="scientific">Stentor coeruleus</name>
    <dbReference type="NCBI Taxonomy" id="5963"/>
    <lineage>
        <taxon>Eukaryota</taxon>
        <taxon>Sar</taxon>
        <taxon>Alveolata</taxon>
        <taxon>Ciliophora</taxon>
        <taxon>Postciliodesmatophora</taxon>
        <taxon>Heterotrichea</taxon>
        <taxon>Heterotrichida</taxon>
        <taxon>Stentoridae</taxon>
        <taxon>Stentor</taxon>
    </lineage>
</organism>